<dbReference type="Pfam" id="PF01553">
    <property type="entry name" value="Acyltransferase"/>
    <property type="match status" value="1"/>
</dbReference>
<sequence>MEPPLAVSSTQFQRFKGLCFTSIILISSFLGTIYVLIPLTPLAFFNPKLFRRIVDFLIGYWLVLPSSLVEWMFGARIQVLGDSIDPNRPSLIIMNHRTCLDWLFFWCALWRVEPKLLTTEKIVLKGEVKYLPGAEKCVDYIYDITVGYGDQIVQAETDLVLKGMCPKDVHYLIQQIPNSSLPQEDEQLEKWLMDKWAIKEQLLHNFYKERGFRRQNGWSSQFNHFQLTPKLKLLQIIIVSIWLMATSFWLYLFITLNNQIWFALIVLMSIIAIQICCNGFEMFLAIISLR</sequence>
<dbReference type="InterPro" id="IPR032098">
    <property type="entry name" value="Acyltransf_C"/>
</dbReference>
<evidence type="ECO:0000256" key="3">
    <source>
        <dbReference type="ARBA" id="ARBA00023315"/>
    </source>
</evidence>
<protein>
    <submittedName>
        <fullName evidence="7">BMA-ACL-8</fullName>
    </submittedName>
</protein>
<dbReference type="EMBL" id="JABEBT010000045">
    <property type="protein sequence ID" value="KAF7635265.1"/>
    <property type="molecule type" value="Genomic_DNA"/>
</dbReference>
<dbReference type="GO" id="GO:0016746">
    <property type="term" value="F:acyltransferase activity"/>
    <property type="evidence" value="ECO:0007669"/>
    <property type="project" value="UniProtKB-KW"/>
</dbReference>
<proteinExistence type="inferred from homology"/>
<dbReference type="AlphaFoldDB" id="A0A8S9ZPS3"/>
<dbReference type="Proteomes" id="UP000605970">
    <property type="component" value="Unassembled WGS sequence"/>
</dbReference>
<gene>
    <name evidence="7" type="ORF">Mgra_00005381</name>
</gene>
<dbReference type="PANTHER" id="PTHR10983">
    <property type="entry name" value="1-ACYLGLYCEROL-3-PHOSPHATE ACYLTRANSFERASE-RELATED"/>
    <property type="match status" value="1"/>
</dbReference>
<comment type="similarity">
    <text evidence="1">Belongs to the 1-acyl-sn-glycerol-3-phosphate acyltransferase family.</text>
</comment>
<dbReference type="GO" id="GO:0005783">
    <property type="term" value="C:endoplasmic reticulum"/>
    <property type="evidence" value="ECO:0007669"/>
    <property type="project" value="TreeGrafter"/>
</dbReference>
<keyword evidence="8" id="KW-1185">Reference proteome</keyword>
<evidence type="ECO:0000256" key="4">
    <source>
        <dbReference type="SAM" id="Phobius"/>
    </source>
</evidence>
<evidence type="ECO:0000256" key="2">
    <source>
        <dbReference type="ARBA" id="ARBA00022679"/>
    </source>
</evidence>
<keyword evidence="3" id="KW-0012">Acyltransferase</keyword>
<feature type="domain" description="Phospholipid/glycerol acyltransferase" evidence="5">
    <location>
        <begin position="77"/>
        <end position="137"/>
    </location>
</feature>
<organism evidence="7 8">
    <name type="scientific">Meloidogyne graminicola</name>
    <dbReference type="NCBI Taxonomy" id="189291"/>
    <lineage>
        <taxon>Eukaryota</taxon>
        <taxon>Metazoa</taxon>
        <taxon>Ecdysozoa</taxon>
        <taxon>Nematoda</taxon>
        <taxon>Chromadorea</taxon>
        <taxon>Rhabditida</taxon>
        <taxon>Tylenchina</taxon>
        <taxon>Tylenchomorpha</taxon>
        <taxon>Tylenchoidea</taxon>
        <taxon>Meloidogynidae</taxon>
        <taxon>Meloidogyninae</taxon>
        <taxon>Meloidogyne</taxon>
    </lineage>
</organism>
<feature type="domain" description="Acyltransferase C-terminal" evidence="6">
    <location>
        <begin position="160"/>
        <end position="223"/>
    </location>
</feature>
<keyword evidence="4" id="KW-1133">Transmembrane helix</keyword>
<evidence type="ECO:0000313" key="8">
    <source>
        <dbReference type="Proteomes" id="UP000605970"/>
    </source>
</evidence>
<dbReference type="PANTHER" id="PTHR10983:SF16">
    <property type="entry name" value="LYSOCARDIOLIPIN ACYLTRANSFERASE 1"/>
    <property type="match status" value="1"/>
</dbReference>
<keyword evidence="2" id="KW-0808">Transferase</keyword>
<dbReference type="GO" id="GO:0036149">
    <property type="term" value="P:phosphatidylinositol acyl-chain remodeling"/>
    <property type="evidence" value="ECO:0007669"/>
    <property type="project" value="TreeGrafter"/>
</dbReference>
<comment type="caution">
    <text evidence="7">The sequence shown here is derived from an EMBL/GenBank/DDBJ whole genome shotgun (WGS) entry which is preliminary data.</text>
</comment>
<dbReference type="InterPro" id="IPR002123">
    <property type="entry name" value="Plipid/glycerol_acylTrfase"/>
</dbReference>
<evidence type="ECO:0000259" key="5">
    <source>
        <dbReference type="Pfam" id="PF01553"/>
    </source>
</evidence>
<dbReference type="OrthoDB" id="186786at2759"/>
<accession>A0A8S9ZPS3</accession>
<feature type="transmembrane region" description="Helical" evidence="4">
    <location>
        <begin position="18"/>
        <end position="37"/>
    </location>
</feature>
<keyword evidence="4" id="KW-0472">Membrane</keyword>
<reference evidence="7" key="1">
    <citation type="journal article" date="2020" name="Ecol. Evol.">
        <title>Genome structure and content of the rice root-knot nematode (Meloidogyne graminicola).</title>
        <authorList>
            <person name="Phan N.T."/>
            <person name="Danchin E.G.J."/>
            <person name="Klopp C."/>
            <person name="Perfus-Barbeoch L."/>
            <person name="Kozlowski D.K."/>
            <person name="Koutsovoulos G.D."/>
            <person name="Lopez-Roques C."/>
            <person name="Bouchez O."/>
            <person name="Zahm M."/>
            <person name="Besnard G."/>
            <person name="Bellafiore S."/>
        </authorList>
    </citation>
    <scope>NUCLEOTIDE SEQUENCE</scope>
    <source>
        <strain evidence="7">VN-18</strain>
    </source>
</reference>
<evidence type="ECO:0000313" key="7">
    <source>
        <dbReference type="EMBL" id="KAF7635265.1"/>
    </source>
</evidence>
<feature type="transmembrane region" description="Helical" evidence="4">
    <location>
        <begin position="49"/>
        <end position="69"/>
    </location>
</feature>
<feature type="transmembrane region" description="Helical" evidence="4">
    <location>
        <begin position="233"/>
        <end position="254"/>
    </location>
</feature>
<feature type="transmembrane region" description="Helical" evidence="4">
    <location>
        <begin position="260"/>
        <end position="287"/>
    </location>
</feature>
<dbReference type="SUPFAM" id="SSF69593">
    <property type="entry name" value="Glycerol-3-phosphate (1)-acyltransferase"/>
    <property type="match status" value="1"/>
</dbReference>
<dbReference type="Pfam" id="PF16076">
    <property type="entry name" value="Acyltransf_C"/>
    <property type="match status" value="1"/>
</dbReference>
<name>A0A8S9ZPS3_9BILA</name>
<evidence type="ECO:0000259" key="6">
    <source>
        <dbReference type="Pfam" id="PF16076"/>
    </source>
</evidence>
<evidence type="ECO:0000256" key="1">
    <source>
        <dbReference type="ARBA" id="ARBA00008655"/>
    </source>
</evidence>
<keyword evidence="4" id="KW-0812">Transmembrane</keyword>